<gene>
    <name evidence="1" type="ORF">F4821DRAFT_263026</name>
</gene>
<proteinExistence type="predicted"/>
<accession>A0ACC0CT41</accession>
<dbReference type="Proteomes" id="UP001497680">
    <property type="component" value="Unassembled WGS sequence"/>
</dbReference>
<protein>
    <submittedName>
        <fullName evidence="1">Uncharacterized protein</fullName>
    </submittedName>
</protein>
<evidence type="ECO:0000313" key="1">
    <source>
        <dbReference type="EMBL" id="KAI6083290.1"/>
    </source>
</evidence>
<keyword evidence="2" id="KW-1185">Reference proteome</keyword>
<name>A0ACC0CT41_9PEZI</name>
<sequence length="706" mass="80004">MSEAALEIPRQSAWAANREEVRDFVSKGQDTERSRVTYLQSSYASGKSTTMLLYLMDYIHKIITTAGPKPKATPWFVYVLPRQADATLLGEWLASEPPKDDGIFESTSSSFEDRFVITTYRGFLESLDARQQKKEGWHKRVHIMADVELRASVDGEIFFGRLAELVQKNDPIVNLLLVSPQRSHRTIKAFERVAGRVQEIVVPNVNPQLRVKSIEGHDWMDKAAAIVDQVLRADQEARVFVGMSDPRYLEQYLAQKGTAEVELVDRSNVDNLKDLIKERVIAVHPELNMSASTDNLRLVISQCTAESVIFDKAMGQLLECERELSLKEIEQEQSWALKTSLDLDDVDVYVAISKKQYKAAKNPNDPWSPAWNVHLPWLTLRLFQTWPDIKLGHLPIRHPPDVPAFSETVRRMYTMGFLERDEGRFSTSMLGRHAVYWMDRWAQLGASATHQMQAHAAYLLAVASKKQDTPNVVRVLIRLGLISARGIGMFCTIANPAKGRPSDEAVRSQCAGIGEKLYWKGALWTALGVYLKGVLSDHFRPDSSQDLQLDWALVDPLVGFNILRLTREIEKAIGLPPVVHEIQDTMLNDDEILTVEKYIMWAWLYRVLGIRCKGAGDVAFELTTGNAVEVSEAEDLLDISLFTKSRRHNKIGGICVIYDRLVRSKGKVMAYNLTYIPQKHYQDVVDKTGLTWPSAIHTKYPLQQVK</sequence>
<dbReference type="EMBL" id="MU394354">
    <property type="protein sequence ID" value="KAI6083290.1"/>
    <property type="molecule type" value="Genomic_DNA"/>
</dbReference>
<organism evidence="1 2">
    <name type="scientific">Hypoxylon rubiginosum</name>
    <dbReference type="NCBI Taxonomy" id="110542"/>
    <lineage>
        <taxon>Eukaryota</taxon>
        <taxon>Fungi</taxon>
        <taxon>Dikarya</taxon>
        <taxon>Ascomycota</taxon>
        <taxon>Pezizomycotina</taxon>
        <taxon>Sordariomycetes</taxon>
        <taxon>Xylariomycetidae</taxon>
        <taxon>Xylariales</taxon>
        <taxon>Hypoxylaceae</taxon>
        <taxon>Hypoxylon</taxon>
    </lineage>
</organism>
<reference evidence="1 2" key="1">
    <citation type="journal article" date="2022" name="New Phytol.">
        <title>Ecological generalism drives hyperdiversity of secondary metabolite gene clusters in xylarialean endophytes.</title>
        <authorList>
            <person name="Franco M.E.E."/>
            <person name="Wisecaver J.H."/>
            <person name="Arnold A.E."/>
            <person name="Ju Y.M."/>
            <person name="Slot J.C."/>
            <person name="Ahrendt S."/>
            <person name="Moore L.P."/>
            <person name="Eastman K.E."/>
            <person name="Scott K."/>
            <person name="Konkel Z."/>
            <person name="Mondo S.J."/>
            <person name="Kuo A."/>
            <person name="Hayes R.D."/>
            <person name="Haridas S."/>
            <person name="Andreopoulos B."/>
            <person name="Riley R."/>
            <person name="LaButti K."/>
            <person name="Pangilinan J."/>
            <person name="Lipzen A."/>
            <person name="Amirebrahimi M."/>
            <person name="Yan J."/>
            <person name="Adam C."/>
            <person name="Keymanesh K."/>
            <person name="Ng V."/>
            <person name="Louie K."/>
            <person name="Northen T."/>
            <person name="Drula E."/>
            <person name="Henrissat B."/>
            <person name="Hsieh H.M."/>
            <person name="Youens-Clark K."/>
            <person name="Lutzoni F."/>
            <person name="Miadlikowska J."/>
            <person name="Eastwood D.C."/>
            <person name="Hamelin R.C."/>
            <person name="Grigoriev I.V."/>
            <person name="U'Ren J.M."/>
        </authorList>
    </citation>
    <scope>NUCLEOTIDE SEQUENCE [LARGE SCALE GENOMIC DNA]</scope>
    <source>
        <strain evidence="1 2">ER1909</strain>
    </source>
</reference>
<evidence type="ECO:0000313" key="2">
    <source>
        <dbReference type="Proteomes" id="UP001497680"/>
    </source>
</evidence>
<comment type="caution">
    <text evidence="1">The sequence shown here is derived from an EMBL/GenBank/DDBJ whole genome shotgun (WGS) entry which is preliminary data.</text>
</comment>